<dbReference type="Gene3D" id="3.40.50.360">
    <property type="match status" value="1"/>
</dbReference>
<keyword evidence="3" id="KW-1185">Reference proteome</keyword>
<dbReference type="PANTHER" id="PTHR30543">
    <property type="entry name" value="CHROMATE REDUCTASE"/>
    <property type="match status" value="1"/>
</dbReference>
<dbReference type="RefSeq" id="WP_109022422.1">
    <property type="nucleotide sequence ID" value="NZ_AP025029.1"/>
</dbReference>
<sequence length="201" mass="22488">MKISLISGSQRKKSQSTKVANYCNSLLKQAGVAESLLFDLGENPLPIWNPDMWEKESDIKSLWLEYSKGISDSDGYVVVCPEYNGMASPALKNMFLFFSNTDLAHKPGIIITVSSGLGGAYPNNELRTSSYKNSRIVYIPDHVIVRHVESVLNQDTPESKDDERIRKRLQYSIAVFLEYVKALKSVRESGVIDLKTFAAGF</sequence>
<gene>
    <name evidence="2" type="ORF">LPTSP3_g36910</name>
</gene>
<dbReference type="InterPro" id="IPR029039">
    <property type="entry name" value="Flavoprotein-like_sf"/>
</dbReference>
<evidence type="ECO:0000313" key="3">
    <source>
        <dbReference type="Proteomes" id="UP000245263"/>
    </source>
</evidence>
<proteinExistence type="predicted"/>
<feature type="domain" description="NADPH-dependent FMN reductase-like" evidence="1">
    <location>
        <begin position="1"/>
        <end position="147"/>
    </location>
</feature>
<organism evidence="2 3">
    <name type="scientific">Leptospira kobayashii</name>
    <dbReference type="NCBI Taxonomy" id="1917830"/>
    <lineage>
        <taxon>Bacteria</taxon>
        <taxon>Pseudomonadati</taxon>
        <taxon>Spirochaetota</taxon>
        <taxon>Spirochaetia</taxon>
        <taxon>Leptospirales</taxon>
        <taxon>Leptospiraceae</taxon>
        <taxon>Leptospira</taxon>
    </lineage>
</organism>
<accession>A0ABM7UNN6</accession>
<protein>
    <recommendedName>
        <fullName evidence="1">NADPH-dependent FMN reductase-like domain-containing protein</fullName>
    </recommendedName>
</protein>
<dbReference type="InterPro" id="IPR050712">
    <property type="entry name" value="NAD(P)H-dep_reductase"/>
</dbReference>
<dbReference type="Pfam" id="PF03358">
    <property type="entry name" value="FMN_red"/>
    <property type="match status" value="1"/>
</dbReference>
<dbReference type="PANTHER" id="PTHR30543:SF31">
    <property type="entry name" value="NADPH-DEPENDENT AZOREDUCTASE AZR"/>
    <property type="match status" value="1"/>
</dbReference>
<dbReference type="SUPFAM" id="SSF52218">
    <property type="entry name" value="Flavoproteins"/>
    <property type="match status" value="1"/>
</dbReference>
<dbReference type="Proteomes" id="UP000245263">
    <property type="component" value="Chromosome 2"/>
</dbReference>
<reference evidence="2 3" key="1">
    <citation type="submission" date="2021-08" db="EMBL/GenBank/DDBJ databases">
        <title>Complete genome sequence of Leptospira kobayashii strain E30.</title>
        <authorList>
            <person name="Nakao R."/>
            <person name="Nakamura S."/>
            <person name="Masuzawa T."/>
            <person name="Koizumi N."/>
        </authorList>
    </citation>
    <scope>NUCLEOTIDE SEQUENCE [LARGE SCALE GENOMIC DNA]</scope>
    <source>
        <strain evidence="2 3">E30</strain>
    </source>
</reference>
<evidence type="ECO:0000259" key="1">
    <source>
        <dbReference type="Pfam" id="PF03358"/>
    </source>
</evidence>
<evidence type="ECO:0000313" key="2">
    <source>
        <dbReference type="EMBL" id="BDA80761.1"/>
    </source>
</evidence>
<name>A0ABM7UNN6_9LEPT</name>
<dbReference type="EMBL" id="AP025029">
    <property type="protein sequence ID" value="BDA80761.1"/>
    <property type="molecule type" value="Genomic_DNA"/>
</dbReference>
<dbReference type="InterPro" id="IPR005025">
    <property type="entry name" value="FMN_Rdtase-like_dom"/>
</dbReference>